<comment type="caution">
    <text evidence="2">The sequence shown here is derived from an EMBL/GenBank/DDBJ whole genome shotgun (WGS) entry which is preliminary data.</text>
</comment>
<reference evidence="3" key="1">
    <citation type="journal article" date="2019" name="Int. J. Syst. Evol. Microbiol.">
        <title>The Global Catalogue of Microorganisms (GCM) 10K type strain sequencing project: providing services to taxonomists for standard genome sequencing and annotation.</title>
        <authorList>
            <consortium name="The Broad Institute Genomics Platform"/>
            <consortium name="The Broad Institute Genome Sequencing Center for Infectious Disease"/>
            <person name="Wu L."/>
            <person name="Ma J."/>
        </authorList>
    </citation>
    <scope>NUCLEOTIDE SEQUENCE [LARGE SCALE GENOMIC DNA]</scope>
    <source>
        <strain evidence="3">CCUG 55608</strain>
    </source>
</reference>
<evidence type="ECO:0000313" key="2">
    <source>
        <dbReference type="EMBL" id="MFD1140604.1"/>
    </source>
</evidence>
<dbReference type="PROSITE" id="PS51257">
    <property type="entry name" value="PROKAR_LIPOPROTEIN"/>
    <property type="match status" value="1"/>
</dbReference>
<accession>A0ABW3Q2Q9</accession>
<proteinExistence type="predicted"/>
<keyword evidence="1" id="KW-0732">Signal</keyword>
<dbReference type="RefSeq" id="WP_265989317.1">
    <property type="nucleotide sequence ID" value="NZ_CP110973.1"/>
</dbReference>
<organism evidence="2 3">
    <name type="scientific">Larkinella insperata</name>
    <dbReference type="NCBI Taxonomy" id="332158"/>
    <lineage>
        <taxon>Bacteria</taxon>
        <taxon>Pseudomonadati</taxon>
        <taxon>Bacteroidota</taxon>
        <taxon>Cytophagia</taxon>
        <taxon>Cytophagales</taxon>
        <taxon>Spirosomataceae</taxon>
        <taxon>Larkinella</taxon>
    </lineage>
</organism>
<evidence type="ECO:0000256" key="1">
    <source>
        <dbReference type="SAM" id="SignalP"/>
    </source>
</evidence>
<evidence type="ECO:0000313" key="3">
    <source>
        <dbReference type="Proteomes" id="UP001597116"/>
    </source>
</evidence>
<sequence>MKTVLTSFWLTVLACPAFAQSVPDYYRAAAQYPDEPHLTRRSASARRTFLTQLVARYGEAYIKERWYVKMEGFFRSDRGQLSQTFNGLISTRATTQTGWSAVIGWVSNERWAIEGGYARSPIHNTLIVGEGVNALDLRFENHRNGFVVRGKRLMRFGKQTSKAGLWLGAGAGLIPNTGETVSRFLVEGYSYGSSYRQPGRSRIDTLSMSGETRESPRISGLVELSAEYLIKLGGRVDLSLFARQYWGIGHALTTNLVYRVNSGEPQAAVLRGNGRGWSVGVSVRYTYALRYDLRKMPSVFHLRGNRTEPASEKRRRTL</sequence>
<gene>
    <name evidence="2" type="ORF">ACFQ4C_05780</name>
</gene>
<dbReference type="Proteomes" id="UP001597116">
    <property type="component" value="Unassembled WGS sequence"/>
</dbReference>
<dbReference type="EMBL" id="JBHTLP010000002">
    <property type="protein sequence ID" value="MFD1140604.1"/>
    <property type="molecule type" value="Genomic_DNA"/>
</dbReference>
<protein>
    <recommendedName>
        <fullName evidence="4">DUF3316 domain-containing protein</fullName>
    </recommendedName>
</protein>
<evidence type="ECO:0008006" key="4">
    <source>
        <dbReference type="Google" id="ProtNLM"/>
    </source>
</evidence>
<feature type="signal peptide" evidence="1">
    <location>
        <begin position="1"/>
        <end position="19"/>
    </location>
</feature>
<feature type="chain" id="PRO_5046597228" description="DUF3316 domain-containing protein" evidence="1">
    <location>
        <begin position="20"/>
        <end position="318"/>
    </location>
</feature>
<keyword evidence="3" id="KW-1185">Reference proteome</keyword>
<name>A0ABW3Q2Q9_9BACT</name>